<dbReference type="InterPro" id="IPR021459">
    <property type="entry name" value="GH101-related"/>
</dbReference>
<reference evidence="3" key="2">
    <citation type="submission" date="2022-03" db="EMBL/GenBank/DDBJ databases">
        <title>Genome Encyclopedia of Bacteria and Archaea VI: Functional Genomics of Type Strains.</title>
        <authorList>
            <person name="Whitman W."/>
        </authorList>
    </citation>
    <scope>NUCLEOTIDE SEQUENCE</scope>
    <source>
        <strain evidence="3">HSC-15S17</strain>
    </source>
</reference>
<dbReference type="Pfam" id="PF11308">
    <property type="entry name" value="Glyco_hydro_129"/>
    <property type="match status" value="1"/>
</dbReference>
<accession>A0AA41L5P8</accession>
<dbReference type="Proteomes" id="UP001162889">
    <property type="component" value="Unassembled WGS sequence"/>
</dbReference>
<name>A0AA41L5P8_9BURK</name>
<evidence type="ECO:0000313" key="4">
    <source>
        <dbReference type="Proteomes" id="UP001155901"/>
    </source>
</evidence>
<gene>
    <name evidence="2" type="ORF">KVP70_16110</name>
    <name evidence="3" type="ORF">L1274_004414</name>
</gene>
<keyword evidence="5" id="KW-1185">Reference proteome</keyword>
<evidence type="ECO:0000256" key="1">
    <source>
        <dbReference type="SAM" id="SignalP"/>
    </source>
</evidence>
<feature type="signal peptide" evidence="1">
    <location>
        <begin position="1"/>
        <end position="35"/>
    </location>
</feature>
<reference evidence="2" key="1">
    <citation type="submission" date="2021-07" db="EMBL/GenBank/DDBJ databases">
        <title>Characterization of violacein-producing bacteria and related species.</title>
        <authorList>
            <person name="Wilson H.S."/>
            <person name="De Leon M.E."/>
        </authorList>
    </citation>
    <scope>NUCLEOTIDE SEQUENCE</scope>
    <source>
        <strain evidence="2">HSC-15S17</strain>
    </source>
</reference>
<keyword evidence="2" id="KW-0378">Hydrolase</keyword>
<evidence type="ECO:0000313" key="2">
    <source>
        <dbReference type="EMBL" id="MBV6322467.1"/>
    </source>
</evidence>
<dbReference type="RefSeq" id="WP_217943237.1">
    <property type="nucleotide sequence ID" value="NZ_JAHTGR010000008.1"/>
</dbReference>
<dbReference type="AlphaFoldDB" id="A0AA41L5P8"/>
<protein>
    <submittedName>
        <fullName evidence="2">Glycoside hydrolase</fullName>
    </submittedName>
</protein>
<keyword evidence="1" id="KW-0732">Signal</keyword>
<dbReference type="EMBL" id="JAHTGR010000008">
    <property type="protein sequence ID" value="MBV6322467.1"/>
    <property type="molecule type" value="Genomic_DNA"/>
</dbReference>
<dbReference type="EMBL" id="JALJZU010000009">
    <property type="protein sequence ID" value="MCP2010672.1"/>
    <property type="molecule type" value="Genomic_DNA"/>
</dbReference>
<sequence length="738" mass="81695">MHTSSSPRRTDVTVRRWPARWAALSLLATIAPADALTLNDANWNITIDPATLATQAQLGSTAPLPLSMAGPADQVQGLRQQGGQASWRLRDAAVLVEARLDGTVLTMRFQRDQPGAITYPRVPAGARGLLLPLSEGSYIPAQDANWHQALLRDYQDLDTTQGMGLPALGFDHGTRVLSLLFATPFNNQLHFEPSDAGIALTARHQFTRLDLGYYEVQFTLDGPDLLAPAKRYRAWLQAQGRFVPLKDKLAAAHDGARLIGASHAYLWGDAMLARQDVRAWPALKTALAGLPTWRRGFDADGRKALVAGDLAINRYLQRVLLANVNSAAQRLAPGADAASLDRRRTLIAAKLGGALIDPARWGDGLSVKMVEALRGAGLERLWLGVPEMQAGLAHPEAIAAARAAGYLIGPYDSYDTALPQQINPSWTTAHLGQDAYQHCGVMREDGKRQSGFKDNGVYTNPACIRPLLEQRVRAVQRDSNYNSWFLDVDATGMVFDDYDPAKPTSQQRDASNRIAGMDWVARTLGVVVGSEGGNAVANSAVAFGHGMETMGFGWHDPDMRERRASPYYLGRYYPADAPEWAFNQVSIKPVYRQRYFDPALRLPLFQAAFHDSVITTLHWETDILKFKEARRTSELLLQLYNVPPLLNLNLDSNSERLPYLKRLDAFFRPLHERLAYQALTGFEWRSADRLVQQTRFADGTRLLANFKSQPFHEGAHTLPPFSVTAFLPDGTTRLFQSR</sequence>
<feature type="chain" id="PRO_5041281663" evidence="1">
    <location>
        <begin position="36"/>
        <end position="738"/>
    </location>
</feature>
<dbReference type="GO" id="GO:0016787">
    <property type="term" value="F:hydrolase activity"/>
    <property type="evidence" value="ECO:0007669"/>
    <property type="project" value="UniProtKB-KW"/>
</dbReference>
<organism evidence="2 4">
    <name type="scientific">Duganella violaceipulchra</name>
    <dbReference type="NCBI Taxonomy" id="2849652"/>
    <lineage>
        <taxon>Bacteria</taxon>
        <taxon>Pseudomonadati</taxon>
        <taxon>Pseudomonadota</taxon>
        <taxon>Betaproteobacteria</taxon>
        <taxon>Burkholderiales</taxon>
        <taxon>Oxalobacteraceae</taxon>
        <taxon>Telluria group</taxon>
        <taxon>Duganella</taxon>
    </lineage>
</organism>
<evidence type="ECO:0000313" key="5">
    <source>
        <dbReference type="Proteomes" id="UP001162889"/>
    </source>
</evidence>
<dbReference type="Proteomes" id="UP001155901">
    <property type="component" value="Unassembled WGS sequence"/>
</dbReference>
<proteinExistence type="predicted"/>
<evidence type="ECO:0000313" key="3">
    <source>
        <dbReference type="EMBL" id="MCP2010672.1"/>
    </source>
</evidence>
<comment type="caution">
    <text evidence="2">The sequence shown here is derived from an EMBL/GenBank/DDBJ whole genome shotgun (WGS) entry which is preliminary data.</text>
</comment>